<keyword evidence="4 7" id="KW-0663">Pyridoxal phosphate</keyword>
<evidence type="ECO:0000256" key="9">
    <source>
        <dbReference type="SAM" id="Phobius"/>
    </source>
</evidence>
<sequence>MPVKYRSTRGGHHGMSFEDVVLGGLATDKGLYVPESVPAVSADEIESWRSLSFADLAHAILSQYVSTDEIPSDDLRRLLHASYKSFRSPDVTPVVKVGGVWVLELWHGPTFAFKDVALQFLGNLFEFFLERRRARGEQARLTILGATSGDTGSAAIYGMRGKKHMDCFILFPEGRVSQIQERQMTTVEDTNIHCVSVEGSFDDCQAIVKAAFNDKEFRERVSLGAVNSINWARVLAQMTYYFWAYFRVTDQQDTKGAPIHFSVPTGNFGDILAGYYCRRMGLPLGKLLVATNENDILHRFFTSGKYWREANKVTISPSMDICVSSNFERYLFHLAGDDTDVLSQWFADFEKTGKLTIEGDLLAKAQAEFVSASVAAEENLANIKHQWEKNQYLFCPHSSIGAAAPPHCDLPVTETVVLATAHPAKFPSAVGMVVTPMPPAPVELQRLYTLPTRKHQLPNSLAEVQGYMVQVLDGDTALAEAAVVAAESAKEHGMTNGSHGTLVNGKSAGNGSGGSSGGGVSIRQAAVAAAAVAAVAAIVGAVFARRR</sequence>
<evidence type="ECO:0000313" key="11">
    <source>
        <dbReference type="EMBL" id="KAG5182073.1"/>
    </source>
</evidence>
<dbReference type="GO" id="GO:0030170">
    <property type="term" value="F:pyridoxal phosphate binding"/>
    <property type="evidence" value="ECO:0007669"/>
    <property type="project" value="InterPro"/>
</dbReference>
<keyword evidence="9" id="KW-1133">Transmembrane helix</keyword>
<dbReference type="EMBL" id="JAFCMP010000268">
    <property type="protein sequence ID" value="KAG5182073.1"/>
    <property type="molecule type" value="Genomic_DNA"/>
</dbReference>
<evidence type="ECO:0000256" key="5">
    <source>
        <dbReference type="ARBA" id="ARBA00023239"/>
    </source>
</evidence>
<dbReference type="InterPro" id="IPR000634">
    <property type="entry name" value="Ser/Thr_deHydtase_PyrdxlP-BS"/>
</dbReference>
<keyword evidence="3" id="KW-0028">Amino-acid biosynthesis</keyword>
<dbReference type="FunFam" id="3.40.50.1100:FF:000024">
    <property type="entry name" value="Probable threonine synthase"/>
    <property type="match status" value="1"/>
</dbReference>
<evidence type="ECO:0000259" key="10">
    <source>
        <dbReference type="Pfam" id="PF14821"/>
    </source>
</evidence>
<evidence type="ECO:0000313" key="12">
    <source>
        <dbReference type="Proteomes" id="UP000664859"/>
    </source>
</evidence>
<dbReference type="Gene3D" id="3.90.1380.10">
    <property type="entry name" value="Threonine synthase, N-terminal domain"/>
    <property type="match status" value="1"/>
</dbReference>
<proteinExistence type="inferred from homology"/>
<name>A0A835Z4E7_9STRA</name>
<dbReference type="SUPFAM" id="SSF53686">
    <property type="entry name" value="Tryptophan synthase beta subunit-like PLP-dependent enzymes"/>
    <property type="match status" value="1"/>
</dbReference>
<accession>A0A835Z4E7</accession>
<evidence type="ECO:0000256" key="8">
    <source>
        <dbReference type="SAM" id="MobiDB-lite"/>
    </source>
</evidence>
<dbReference type="CDD" id="cd01560">
    <property type="entry name" value="Thr-synth_2"/>
    <property type="match status" value="1"/>
</dbReference>
<keyword evidence="9" id="KW-0472">Membrane</keyword>
<dbReference type="InterPro" id="IPR037158">
    <property type="entry name" value="Thr_synth_N_sf"/>
</dbReference>
<dbReference type="GO" id="GO:0009088">
    <property type="term" value="P:threonine biosynthetic process"/>
    <property type="evidence" value="ECO:0007669"/>
    <property type="project" value="TreeGrafter"/>
</dbReference>
<evidence type="ECO:0000256" key="2">
    <source>
        <dbReference type="ARBA" id="ARBA00005517"/>
    </source>
</evidence>
<evidence type="ECO:0000256" key="7">
    <source>
        <dbReference type="PIRSR" id="PIRSR604450-51"/>
    </source>
</evidence>
<organism evidence="11 12">
    <name type="scientific">Tribonema minus</name>
    <dbReference type="NCBI Taxonomy" id="303371"/>
    <lineage>
        <taxon>Eukaryota</taxon>
        <taxon>Sar</taxon>
        <taxon>Stramenopiles</taxon>
        <taxon>Ochrophyta</taxon>
        <taxon>PX clade</taxon>
        <taxon>Xanthophyceae</taxon>
        <taxon>Tribonematales</taxon>
        <taxon>Tribonemataceae</taxon>
        <taxon>Tribonema</taxon>
    </lineage>
</organism>
<evidence type="ECO:0000256" key="6">
    <source>
        <dbReference type="ARBA" id="ARBA00029440"/>
    </source>
</evidence>
<dbReference type="Gene3D" id="3.40.50.1100">
    <property type="match status" value="2"/>
</dbReference>
<evidence type="ECO:0000256" key="3">
    <source>
        <dbReference type="ARBA" id="ARBA00022605"/>
    </source>
</evidence>
<feature type="domain" description="Threonine synthase N-terminal" evidence="10">
    <location>
        <begin position="4"/>
        <end position="83"/>
    </location>
</feature>
<dbReference type="Pfam" id="PF24857">
    <property type="entry name" value="THR4_C"/>
    <property type="match status" value="1"/>
</dbReference>
<keyword evidence="9" id="KW-0812">Transmembrane</keyword>
<dbReference type="Pfam" id="PF14821">
    <property type="entry name" value="Thr_synth_N"/>
    <property type="match status" value="1"/>
</dbReference>
<dbReference type="PANTHER" id="PTHR42690:SF1">
    <property type="entry name" value="THREONINE SYNTHASE-LIKE 2"/>
    <property type="match status" value="1"/>
</dbReference>
<protein>
    <submittedName>
        <fullName evidence="11">Threonine synthase</fullName>
    </submittedName>
</protein>
<feature type="transmembrane region" description="Helical" evidence="9">
    <location>
        <begin position="525"/>
        <end position="544"/>
    </location>
</feature>
<dbReference type="PANTHER" id="PTHR42690">
    <property type="entry name" value="THREONINE SYNTHASE FAMILY MEMBER"/>
    <property type="match status" value="1"/>
</dbReference>
<reference evidence="11" key="1">
    <citation type="submission" date="2021-02" db="EMBL/GenBank/DDBJ databases">
        <title>First Annotated Genome of the Yellow-green Alga Tribonema minus.</title>
        <authorList>
            <person name="Mahan K.M."/>
        </authorList>
    </citation>
    <scope>NUCLEOTIDE SEQUENCE</scope>
    <source>
        <strain evidence="11">UTEX B ZZ1240</strain>
    </source>
</reference>
<comment type="similarity">
    <text evidence="2">Belongs to the threonine synthase family.</text>
</comment>
<comment type="caution">
    <text evidence="11">The sequence shown here is derived from an EMBL/GenBank/DDBJ whole genome shotgun (WGS) entry which is preliminary data.</text>
</comment>
<feature type="modified residue" description="N6-(pyridoxal phosphate)lysine" evidence="7">
    <location>
        <position position="114"/>
    </location>
</feature>
<dbReference type="InterPro" id="IPR004450">
    <property type="entry name" value="Thr_synthase-like"/>
</dbReference>
<dbReference type="AlphaFoldDB" id="A0A835Z4E7"/>
<comment type="cofactor">
    <cofactor evidence="1 7">
        <name>pyridoxal 5'-phosphate</name>
        <dbReference type="ChEBI" id="CHEBI:597326"/>
    </cofactor>
</comment>
<dbReference type="InterPro" id="IPR051166">
    <property type="entry name" value="Threonine_Synthase"/>
</dbReference>
<comment type="pathway">
    <text evidence="6">Amino-acid biosynthesis.</text>
</comment>
<feature type="region of interest" description="Disordered" evidence="8">
    <location>
        <begin position="493"/>
        <end position="516"/>
    </location>
</feature>
<gene>
    <name evidence="11" type="ORF">JKP88DRAFT_221441</name>
</gene>
<dbReference type="OrthoDB" id="5203861at2759"/>
<keyword evidence="12" id="KW-1185">Reference proteome</keyword>
<dbReference type="InterPro" id="IPR029144">
    <property type="entry name" value="Thr_synth_N"/>
</dbReference>
<dbReference type="InterPro" id="IPR036052">
    <property type="entry name" value="TrpB-like_PALP_sf"/>
</dbReference>
<dbReference type="PROSITE" id="PS00165">
    <property type="entry name" value="DEHYDRATASE_SER_THR"/>
    <property type="match status" value="1"/>
</dbReference>
<evidence type="ECO:0000256" key="1">
    <source>
        <dbReference type="ARBA" id="ARBA00001933"/>
    </source>
</evidence>
<dbReference type="FunFam" id="3.90.1380.10:FF:000003">
    <property type="entry name" value="THR4p Threonine synthase"/>
    <property type="match status" value="1"/>
</dbReference>
<evidence type="ECO:0000256" key="4">
    <source>
        <dbReference type="ARBA" id="ARBA00022898"/>
    </source>
</evidence>
<dbReference type="NCBIfam" id="TIGR00260">
    <property type="entry name" value="thrC"/>
    <property type="match status" value="1"/>
</dbReference>
<dbReference type="Proteomes" id="UP000664859">
    <property type="component" value="Unassembled WGS sequence"/>
</dbReference>
<keyword evidence="5" id="KW-0456">Lyase</keyword>
<dbReference type="GO" id="GO:0004795">
    <property type="term" value="F:threonine synthase activity"/>
    <property type="evidence" value="ECO:0007669"/>
    <property type="project" value="TreeGrafter"/>
</dbReference>